<evidence type="ECO:0000256" key="7">
    <source>
        <dbReference type="ARBA" id="ARBA00022614"/>
    </source>
</evidence>
<dbReference type="AlphaFoldDB" id="A0A8K0IT19"/>
<dbReference type="FunFam" id="3.80.10.10:FF:000215">
    <property type="entry name" value="Receptor-like protein kinase HSL1"/>
    <property type="match status" value="1"/>
</dbReference>
<keyword evidence="8" id="KW-0808">Transferase</keyword>
<keyword evidence="12 20" id="KW-0547">Nucleotide-binding</keyword>
<feature type="transmembrane region" description="Helical" evidence="21">
    <location>
        <begin position="638"/>
        <end position="660"/>
    </location>
</feature>
<dbReference type="SMART" id="SM00369">
    <property type="entry name" value="LRR_TYP"/>
    <property type="match status" value="7"/>
</dbReference>
<proteinExistence type="inferred from homology"/>
<dbReference type="Gene3D" id="3.80.10.10">
    <property type="entry name" value="Ribonuclease Inhibitor"/>
    <property type="match status" value="5"/>
</dbReference>
<gene>
    <name evidence="23" type="ORF">COCNU_13G004870</name>
</gene>
<dbReference type="InterPro" id="IPR008271">
    <property type="entry name" value="Ser/Thr_kinase_AS"/>
</dbReference>
<evidence type="ECO:0000256" key="3">
    <source>
        <dbReference type="ARBA" id="ARBA00012513"/>
    </source>
</evidence>
<evidence type="ECO:0000256" key="10">
    <source>
        <dbReference type="ARBA" id="ARBA00022729"/>
    </source>
</evidence>
<dbReference type="GO" id="GO:0005524">
    <property type="term" value="F:ATP binding"/>
    <property type="evidence" value="ECO:0007669"/>
    <property type="project" value="UniProtKB-UniRule"/>
</dbReference>
<dbReference type="Proteomes" id="UP000797356">
    <property type="component" value="Chromosome 13"/>
</dbReference>
<evidence type="ECO:0000256" key="17">
    <source>
        <dbReference type="ARBA" id="ARBA00023180"/>
    </source>
</evidence>
<keyword evidence="14 20" id="KW-0067">ATP-binding</keyword>
<dbReference type="Pfam" id="PF08263">
    <property type="entry name" value="LRRNT_2"/>
    <property type="match status" value="1"/>
</dbReference>
<dbReference type="OrthoDB" id="2021138at2759"/>
<dbReference type="SUPFAM" id="SSF52047">
    <property type="entry name" value="RNI-like"/>
    <property type="match status" value="1"/>
</dbReference>
<dbReference type="Pfam" id="PF00560">
    <property type="entry name" value="LRR_1"/>
    <property type="match status" value="9"/>
</dbReference>
<dbReference type="FunFam" id="3.30.200.20:FF:000530">
    <property type="entry name" value="receptor protein-tyrosine kinase CEPR1"/>
    <property type="match status" value="1"/>
</dbReference>
<sequence>MASYRYCYRYRYRYRYVTLLFLLFLAIPATIAKRSDGDILLHVRTSLSDSAGRLRDWTASTTPCNWTGVACEPGSGTVASIDLSYFNLAGGFPSGFCRIPTLRHLSLAWNDLGGGLPATDVALCSGLEVLNLSSNFFVGRLPEFSGEFLRLRLLDLSGNNFSGDIPPSFGRFPALRVLSLYSNLISGRIPSFLANLTELNEFDLGYNPFRRGALPPEIGNLTKLEVLWLPFANLAGEIPDSIGNLANLKILDLSNNGLAGRIPASIGRLRSVEKIELWRNQLSGELPGRLVNLTSLTAFDASENRLTGKLPEGLASLNLTSLALNDNRMDGQIPAVLAQNPHLVELKLFNNNFSGELPPELGRYSYLTNVDVSGNQFAGRLPPNLCSRGMLERLVAFGNRFSGELPESYGNCRTLDYVRIQNNELSGKVPDLLWSLPRIYHLELRGNKLEGSLPRNISHAQNLTQIIISDNKFSGQIPPEICDLMELRTFDAGNNQFSNGLPLCIADLTKLQVLDLQQNNISGEIPAGGWTELAEINLSMNRFSGEIPRSLGDLPVLTYLDLSSNQLSGEIPLELTNLKLNHLNLSGNDLSGTIPDGFDTSFFLPSLLGNPNLCSSSGLQPFRRCPSLKQRALGRTTATVLLTAAVIFPATAVVLAAVCYQFRSAGKRNPGPLWKLTSFARVGFDESEIFECLTEENLIGTGGSGRVYKVGLKSGQIVAVKRLWTGPYGQNSDREFRSEVETLGRVRHSNIVKLLFCCSAEECRVLVFEYMENGSLAETLHGNKRDPPLDWERRAKIALGTARGLAYLHHDCVPAVIHRDVKPSNILLDAEFEAHVGDFGLARVVGRETEDDNVMSNVAGSCGYIAPEYAYTLKVNEKSDVYSFGVVLLELVTGRRAIDPSFGEQKDIVQWVIDAISPKRAIEVSDMDYEFLIDPRLRPFTSSEYKEMVRVLNVALSCTSAFPMNRPSMRRVVELLGDRREMNPVVQDQ</sequence>
<accession>A0A8K0IT19</accession>
<keyword evidence="17" id="KW-0325">Glycoprotein</keyword>
<keyword evidence="23" id="KW-0675">Receptor</keyword>
<dbReference type="FunFam" id="3.80.10.10:FF:000275">
    <property type="entry name" value="Leucine-rich repeat receptor-like protein kinase"/>
    <property type="match status" value="1"/>
</dbReference>
<keyword evidence="10" id="KW-0732">Signal</keyword>
<evidence type="ECO:0000313" key="24">
    <source>
        <dbReference type="Proteomes" id="UP000797356"/>
    </source>
</evidence>
<evidence type="ECO:0000256" key="12">
    <source>
        <dbReference type="ARBA" id="ARBA00022741"/>
    </source>
</evidence>
<dbReference type="InterPro" id="IPR001611">
    <property type="entry name" value="Leu-rich_rpt"/>
</dbReference>
<dbReference type="InterPro" id="IPR003591">
    <property type="entry name" value="Leu-rich_rpt_typical-subtyp"/>
</dbReference>
<keyword evidence="6" id="KW-0597">Phosphoprotein</keyword>
<dbReference type="InterPro" id="IPR032675">
    <property type="entry name" value="LRR_dom_sf"/>
</dbReference>
<keyword evidence="16 21" id="KW-0472">Membrane</keyword>
<dbReference type="PROSITE" id="PS00108">
    <property type="entry name" value="PROTEIN_KINASE_ST"/>
    <property type="match status" value="1"/>
</dbReference>
<dbReference type="GO" id="GO:0004674">
    <property type="term" value="F:protein serine/threonine kinase activity"/>
    <property type="evidence" value="ECO:0007669"/>
    <property type="project" value="UniProtKB-KW"/>
</dbReference>
<dbReference type="Gene3D" id="1.10.510.10">
    <property type="entry name" value="Transferase(Phosphotransferase) domain 1"/>
    <property type="match status" value="1"/>
</dbReference>
<dbReference type="PROSITE" id="PS50011">
    <property type="entry name" value="PROTEIN_KINASE_DOM"/>
    <property type="match status" value="1"/>
</dbReference>
<keyword evidence="9 21" id="KW-0812">Transmembrane</keyword>
<keyword evidence="11" id="KW-0677">Repeat</keyword>
<evidence type="ECO:0000313" key="23">
    <source>
        <dbReference type="EMBL" id="KAG1366697.1"/>
    </source>
</evidence>
<dbReference type="SUPFAM" id="SSF52058">
    <property type="entry name" value="L domain-like"/>
    <property type="match status" value="1"/>
</dbReference>
<comment type="catalytic activity">
    <reaction evidence="19">
        <text>L-seryl-[protein] + ATP = O-phospho-L-seryl-[protein] + ADP + H(+)</text>
        <dbReference type="Rhea" id="RHEA:17989"/>
        <dbReference type="Rhea" id="RHEA-COMP:9863"/>
        <dbReference type="Rhea" id="RHEA-COMP:11604"/>
        <dbReference type="ChEBI" id="CHEBI:15378"/>
        <dbReference type="ChEBI" id="CHEBI:29999"/>
        <dbReference type="ChEBI" id="CHEBI:30616"/>
        <dbReference type="ChEBI" id="CHEBI:83421"/>
        <dbReference type="ChEBI" id="CHEBI:456216"/>
        <dbReference type="EC" id="2.7.11.1"/>
    </reaction>
</comment>
<evidence type="ECO:0000256" key="15">
    <source>
        <dbReference type="ARBA" id="ARBA00022989"/>
    </source>
</evidence>
<evidence type="ECO:0000256" key="19">
    <source>
        <dbReference type="ARBA" id="ARBA00048679"/>
    </source>
</evidence>
<evidence type="ECO:0000256" key="18">
    <source>
        <dbReference type="ARBA" id="ARBA00047899"/>
    </source>
</evidence>
<comment type="similarity">
    <text evidence="2">Belongs to the protein kinase superfamily. Ser/Thr protein kinase family.</text>
</comment>
<dbReference type="Pfam" id="PF00069">
    <property type="entry name" value="Pkinase"/>
    <property type="match status" value="1"/>
</dbReference>
<dbReference type="PANTHER" id="PTHR48007">
    <property type="entry name" value="LEUCINE-RICH REPEAT RECEPTOR-LIKE PROTEIN KINASE PXC1"/>
    <property type="match status" value="1"/>
</dbReference>
<dbReference type="Gene3D" id="3.30.200.20">
    <property type="entry name" value="Phosphorylase Kinase, domain 1"/>
    <property type="match status" value="1"/>
</dbReference>
<comment type="caution">
    <text evidence="23">The sequence shown here is derived from an EMBL/GenBank/DDBJ whole genome shotgun (WGS) entry which is preliminary data.</text>
</comment>
<comment type="subcellular location">
    <subcellularLocation>
        <location evidence="1">Cell membrane</location>
        <topology evidence="1">Single-pass type I membrane protein</topology>
    </subcellularLocation>
</comment>
<keyword evidence="15 21" id="KW-1133">Transmembrane helix</keyword>
<evidence type="ECO:0000256" key="9">
    <source>
        <dbReference type="ARBA" id="ARBA00022692"/>
    </source>
</evidence>
<evidence type="ECO:0000256" key="11">
    <source>
        <dbReference type="ARBA" id="ARBA00022737"/>
    </source>
</evidence>
<organism evidence="23 24">
    <name type="scientific">Cocos nucifera</name>
    <name type="common">Coconut palm</name>
    <dbReference type="NCBI Taxonomy" id="13894"/>
    <lineage>
        <taxon>Eukaryota</taxon>
        <taxon>Viridiplantae</taxon>
        <taxon>Streptophyta</taxon>
        <taxon>Embryophyta</taxon>
        <taxon>Tracheophyta</taxon>
        <taxon>Spermatophyta</taxon>
        <taxon>Magnoliopsida</taxon>
        <taxon>Liliopsida</taxon>
        <taxon>Arecaceae</taxon>
        <taxon>Arecoideae</taxon>
        <taxon>Cocoseae</taxon>
        <taxon>Attaleinae</taxon>
        <taxon>Cocos</taxon>
    </lineage>
</organism>
<evidence type="ECO:0000256" key="8">
    <source>
        <dbReference type="ARBA" id="ARBA00022679"/>
    </source>
</evidence>
<dbReference type="PANTHER" id="PTHR48007:SF76">
    <property type="entry name" value="OS03G0145102 PROTEIN"/>
    <property type="match status" value="1"/>
</dbReference>
<keyword evidence="7" id="KW-0433">Leucine-rich repeat</keyword>
<dbReference type="FunFam" id="1.10.510.10:FF:000417">
    <property type="entry name" value="Leucine-rich repeat receptor-like protein kinase"/>
    <property type="match status" value="1"/>
</dbReference>
<feature type="domain" description="Protein kinase" evidence="22">
    <location>
        <begin position="693"/>
        <end position="986"/>
    </location>
</feature>
<dbReference type="GO" id="GO:0009791">
    <property type="term" value="P:post-embryonic development"/>
    <property type="evidence" value="ECO:0007669"/>
    <property type="project" value="UniProtKB-ARBA"/>
</dbReference>
<reference evidence="23" key="2">
    <citation type="submission" date="2019-07" db="EMBL/GenBank/DDBJ databases">
        <authorList>
            <person name="Yang Y."/>
            <person name="Bocs S."/>
            <person name="Baudouin L."/>
        </authorList>
    </citation>
    <scope>NUCLEOTIDE SEQUENCE</scope>
    <source>
        <tissue evidence="23">Spear leaf of Hainan Tall coconut</tissue>
    </source>
</reference>
<evidence type="ECO:0000256" key="5">
    <source>
        <dbReference type="ARBA" id="ARBA00022527"/>
    </source>
</evidence>
<evidence type="ECO:0000259" key="22">
    <source>
        <dbReference type="PROSITE" id="PS50011"/>
    </source>
</evidence>
<protein>
    <recommendedName>
        <fullName evidence="3">non-specific serine/threonine protein kinase</fullName>
        <ecNumber evidence="3">2.7.11.1</ecNumber>
    </recommendedName>
</protein>
<evidence type="ECO:0000256" key="14">
    <source>
        <dbReference type="ARBA" id="ARBA00022840"/>
    </source>
</evidence>
<dbReference type="SUPFAM" id="SSF56112">
    <property type="entry name" value="Protein kinase-like (PK-like)"/>
    <property type="match status" value="1"/>
</dbReference>
<dbReference type="PROSITE" id="PS00107">
    <property type="entry name" value="PROTEIN_KINASE_ATP"/>
    <property type="match status" value="1"/>
</dbReference>
<evidence type="ECO:0000256" key="1">
    <source>
        <dbReference type="ARBA" id="ARBA00004251"/>
    </source>
</evidence>
<evidence type="ECO:0000256" key="21">
    <source>
        <dbReference type="SAM" id="Phobius"/>
    </source>
</evidence>
<evidence type="ECO:0000256" key="6">
    <source>
        <dbReference type="ARBA" id="ARBA00022553"/>
    </source>
</evidence>
<dbReference type="EC" id="2.7.11.1" evidence="3"/>
<dbReference type="Pfam" id="PF13516">
    <property type="entry name" value="LRR_6"/>
    <property type="match status" value="1"/>
</dbReference>
<evidence type="ECO:0000256" key="16">
    <source>
        <dbReference type="ARBA" id="ARBA00023136"/>
    </source>
</evidence>
<comment type="catalytic activity">
    <reaction evidence="18">
        <text>L-threonyl-[protein] + ATP = O-phospho-L-threonyl-[protein] + ADP + H(+)</text>
        <dbReference type="Rhea" id="RHEA:46608"/>
        <dbReference type="Rhea" id="RHEA-COMP:11060"/>
        <dbReference type="Rhea" id="RHEA-COMP:11605"/>
        <dbReference type="ChEBI" id="CHEBI:15378"/>
        <dbReference type="ChEBI" id="CHEBI:30013"/>
        <dbReference type="ChEBI" id="CHEBI:30616"/>
        <dbReference type="ChEBI" id="CHEBI:61977"/>
        <dbReference type="ChEBI" id="CHEBI:456216"/>
        <dbReference type="EC" id="2.7.11.1"/>
    </reaction>
</comment>
<dbReference type="SMART" id="SM00220">
    <property type="entry name" value="S_TKc"/>
    <property type="match status" value="1"/>
</dbReference>
<dbReference type="InterPro" id="IPR017441">
    <property type="entry name" value="Protein_kinase_ATP_BS"/>
</dbReference>
<dbReference type="InterPro" id="IPR013210">
    <property type="entry name" value="LRR_N_plant-typ"/>
</dbReference>
<evidence type="ECO:0000256" key="2">
    <source>
        <dbReference type="ARBA" id="ARBA00008684"/>
    </source>
</evidence>
<dbReference type="InterPro" id="IPR000719">
    <property type="entry name" value="Prot_kinase_dom"/>
</dbReference>
<dbReference type="GO" id="GO:0005886">
    <property type="term" value="C:plasma membrane"/>
    <property type="evidence" value="ECO:0007669"/>
    <property type="project" value="UniProtKB-SubCell"/>
</dbReference>
<evidence type="ECO:0000256" key="13">
    <source>
        <dbReference type="ARBA" id="ARBA00022777"/>
    </source>
</evidence>
<evidence type="ECO:0000256" key="20">
    <source>
        <dbReference type="PROSITE-ProRule" id="PRU10141"/>
    </source>
</evidence>
<evidence type="ECO:0000256" key="4">
    <source>
        <dbReference type="ARBA" id="ARBA00022475"/>
    </source>
</evidence>
<keyword evidence="13 23" id="KW-0418">Kinase</keyword>
<dbReference type="FunFam" id="3.80.10.10:FF:000453">
    <property type="entry name" value="Leucine-rich receptor-like protein kinase family protein"/>
    <property type="match status" value="1"/>
</dbReference>
<keyword evidence="4" id="KW-1003">Cell membrane</keyword>
<dbReference type="InterPro" id="IPR046959">
    <property type="entry name" value="PRK1-6/SRF4-like"/>
</dbReference>
<dbReference type="GO" id="GO:0006952">
    <property type="term" value="P:defense response"/>
    <property type="evidence" value="ECO:0007669"/>
    <property type="project" value="UniProtKB-ARBA"/>
</dbReference>
<keyword evidence="5" id="KW-0723">Serine/threonine-protein kinase</keyword>
<dbReference type="GO" id="GO:0051707">
    <property type="term" value="P:response to other organism"/>
    <property type="evidence" value="ECO:0007669"/>
    <property type="project" value="UniProtKB-ARBA"/>
</dbReference>
<reference evidence="23" key="1">
    <citation type="journal article" date="2017" name="Gigascience">
        <title>The genome draft of coconut (Cocos nucifera).</title>
        <authorList>
            <person name="Xiao Y."/>
            <person name="Xu P."/>
            <person name="Fan H."/>
            <person name="Baudouin L."/>
            <person name="Xia W."/>
            <person name="Bocs S."/>
            <person name="Xu J."/>
            <person name="Li Q."/>
            <person name="Guo A."/>
            <person name="Zhou L."/>
            <person name="Li J."/>
            <person name="Wu Y."/>
            <person name="Ma Z."/>
            <person name="Armero A."/>
            <person name="Issali A.E."/>
            <person name="Liu N."/>
            <person name="Peng M."/>
            <person name="Yang Y."/>
        </authorList>
    </citation>
    <scope>NUCLEOTIDE SEQUENCE</scope>
    <source>
        <tissue evidence="23">Spear leaf of Hainan Tall coconut</tissue>
    </source>
</reference>
<dbReference type="EMBL" id="CM017884">
    <property type="protein sequence ID" value="KAG1366697.1"/>
    <property type="molecule type" value="Genomic_DNA"/>
</dbReference>
<name>A0A8K0IT19_COCNU</name>
<keyword evidence="24" id="KW-1185">Reference proteome</keyword>
<feature type="binding site" evidence="20">
    <location>
        <position position="721"/>
    </location>
    <ligand>
        <name>ATP</name>
        <dbReference type="ChEBI" id="CHEBI:30616"/>
    </ligand>
</feature>
<dbReference type="InterPro" id="IPR011009">
    <property type="entry name" value="Kinase-like_dom_sf"/>
</dbReference>